<sequence length="721" mass="86343">MNLQEIYEKNDVIMKFTRENKKHSEEKSFELHVYLFTTINIHLEFKYDIKENYKKNNEFVTILKNIDIKHIINFCCFLKTYYIPTNNIKCIDFIVYIYIFEKMNLKLNIPLSNLIKSLLISFISYPGRNNIKEFPGSSSYFKKYTISKSFFVFIFNIFEKIYFVSQKSLKILIFQDEYYSNVYEYEILPREILENSFVVSQSLVEGINYLILKDENFKYIFTIFFSIYDFDTLLIYDVNVLALESIAFIFSILQRDIRNVIFYHICFKNELITFLNTCDFFDLKDTICFLNYQLDNNVEYISLNLNSVKNILFFENHGLQPVMLNESINPKLSNFIKQYFRLISNHHINLTNIKILMSGFCFPSPEGSENMFRCLISNIKHQGLKYYCFLRLKSSIINVDGIVENFENILYQKWSLLDTEIKSFNFNDRLLKLNIHEIQLKNIALNTKDLNKLFILDNLKKIFFIDSTLIDASKIYIDKNKSIKTVKFITKSFKINTMLLEFLKSLQNLDKLSIYTDRIISDRIENYTTSKNFIFLKHFKIYSKTLPKCSNSFFSMLRISHIVSIQTKSEMTIFSSIFKNYCAFKLIEIQLLKILITQTEQKLLKYSRKLVILDISECTFKNISFSELFNLQDSYDIQSLVLKEIWLTKKDFEFIIKLKRLETLKLLDCSYDYECMCYLQYKYFVQIENVYIEVSQNSFNQEFEQQLLETFTIYIYFCLYF</sequence>
<gene>
    <name evidence="1" type="ORF">CWI36_0077p0020</name>
</gene>
<comment type="caution">
    <text evidence="1">The sequence shown here is derived from an EMBL/GenBank/DDBJ whole genome shotgun (WGS) entry which is preliminary data.</text>
</comment>
<dbReference type="VEuPathDB" id="MicrosporidiaDB:CWI39_0403p0030"/>
<accession>A0A4Q9LKZ8</accession>
<evidence type="ECO:0000313" key="1">
    <source>
        <dbReference type="EMBL" id="TBU08969.1"/>
    </source>
</evidence>
<proteinExistence type="predicted"/>
<name>A0A4Q9LKZ8_9MICR</name>
<dbReference type="Proteomes" id="UP000291404">
    <property type="component" value="Unassembled WGS sequence"/>
</dbReference>
<evidence type="ECO:0000313" key="2">
    <source>
        <dbReference type="Proteomes" id="UP000291404"/>
    </source>
</evidence>
<dbReference type="VEuPathDB" id="MicrosporidiaDB:CWI36_0077p0020"/>
<organism evidence="1 2">
    <name type="scientific">Hamiltosporidium magnivora</name>
    <dbReference type="NCBI Taxonomy" id="148818"/>
    <lineage>
        <taxon>Eukaryota</taxon>
        <taxon>Fungi</taxon>
        <taxon>Fungi incertae sedis</taxon>
        <taxon>Microsporidia</taxon>
        <taxon>Dubosqiidae</taxon>
        <taxon>Hamiltosporidium</taxon>
    </lineage>
</organism>
<dbReference type="EMBL" id="PITI01000077">
    <property type="protein sequence ID" value="TBU08969.1"/>
    <property type="molecule type" value="Genomic_DNA"/>
</dbReference>
<keyword evidence="2" id="KW-1185">Reference proteome</keyword>
<protein>
    <submittedName>
        <fullName evidence="1">Uncharacterized protein</fullName>
    </submittedName>
</protein>
<reference evidence="1 2" key="1">
    <citation type="submission" date="2017-12" db="EMBL/GenBank/DDBJ databases">
        <authorList>
            <person name="Pombert J.-F."/>
            <person name="Haag K.L."/>
            <person name="Ebert D."/>
        </authorList>
    </citation>
    <scope>NUCLEOTIDE SEQUENCE [LARGE SCALE GENOMIC DNA]</scope>
    <source>
        <strain evidence="1">BE-OM-2</strain>
    </source>
</reference>
<dbReference type="AlphaFoldDB" id="A0A4Q9LKZ8"/>